<keyword evidence="2" id="KW-0169">Cobalamin biosynthesis</keyword>
<dbReference type="PANTHER" id="PTHR36925">
    <property type="entry name" value="COBALT-PRECORRIN-6A REDUCTASE"/>
    <property type="match status" value="1"/>
</dbReference>
<gene>
    <name evidence="4" type="ORF">SAMN04487958_11111</name>
</gene>
<dbReference type="GO" id="GO:0016994">
    <property type="term" value="F:precorrin-6A reductase activity"/>
    <property type="evidence" value="ECO:0007669"/>
    <property type="project" value="InterPro"/>
</dbReference>
<comment type="pathway">
    <text evidence="1">Cofactor biosynthesis; adenosylcobalamin biosynthesis.</text>
</comment>
<evidence type="ECO:0000313" key="4">
    <source>
        <dbReference type="EMBL" id="SES25681.1"/>
    </source>
</evidence>
<evidence type="ECO:0000313" key="5">
    <source>
        <dbReference type="Proteomes" id="UP000198505"/>
    </source>
</evidence>
<reference evidence="5" key="1">
    <citation type="submission" date="2016-10" db="EMBL/GenBank/DDBJ databases">
        <authorList>
            <person name="Varghese N."/>
            <person name="Submissions S."/>
        </authorList>
    </citation>
    <scope>NUCLEOTIDE SEQUENCE [LARGE SCALE GENOMIC DNA]</scope>
    <source>
        <strain evidence="5">CGMCC 1.6495</strain>
    </source>
</reference>
<dbReference type="EMBL" id="FOGS01000011">
    <property type="protein sequence ID" value="SES25681.1"/>
    <property type="molecule type" value="Genomic_DNA"/>
</dbReference>
<dbReference type="NCBIfam" id="NF005968">
    <property type="entry name" value="PRK08057.1-2"/>
    <property type="match status" value="1"/>
</dbReference>
<accession>A0A1H9VVY2</accession>
<keyword evidence="3" id="KW-0560">Oxidoreductase</keyword>
<dbReference type="UniPathway" id="UPA00148"/>
<dbReference type="PANTHER" id="PTHR36925:SF1">
    <property type="entry name" value="COBALT-PRECORRIN-6A REDUCTASE"/>
    <property type="match status" value="1"/>
</dbReference>
<proteinExistence type="predicted"/>
<dbReference type="GO" id="GO:0009236">
    <property type="term" value="P:cobalamin biosynthetic process"/>
    <property type="evidence" value="ECO:0007669"/>
    <property type="project" value="UniProtKB-UniPathway"/>
</dbReference>
<protein>
    <submittedName>
        <fullName evidence="4">Precorrin-6A/cobalt-precorrin-6A reductase</fullName>
    </submittedName>
</protein>
<dbReference type="PROSITE" id="PS51014">
    <property type="entry name" value="COBK_CBIJ"/>
    <property type="match status" value="1"/>
</dbReference>
<keyword evidence="5" id="KW-1185">Reference proteome</keyword>
<dbReference type="InterPro" id="IPR003723">
    <property type="entry name" value="Precorrin-6x_reduct"/>
</dbReference>
<dbReference type="STRING" id="416874.SAMN04487958_11111"/>
<evidence type="ECO:0000256" key="1">
    <source>
        <dbReference type="ARBA" id="ARBA00004953"/>
    </source>
</evidence>
<sequence>MNILILGGTSEASALASLLAELSIPAVYSYAGRVSTPKPQPLPTRVGGFGGVAGLVAYLQQAGITHLVDATHPFAEQMSRHALAAAEQCNVPLMAFTRPAWHPQPGDHWARAASIDEAVSQLDGPPQRIMLAIGRQHLEAFAAMPQHHYLLRLVDHPEQPIPLPHQTITVARGPFTTEDDLALLKDHAIERLVCKNAGGDGAVSKLTAARTLSLPVVMIERPTLPSRRECHTADDVLAWLFAPTERGV</sequence>
<evidence type="ECO:0000256" key="3">
    <source>
        <dbReference type="ARBA" id="ARBA00023002"/>
    </source>
</evidence>
<dbReference type="RefSeq" id="WP_092829381.1">
    <property type="nucleotide sequence ID" value="NZ_FOGS01000011.1"/>
</dbReference>
<evidence type="ECO:0000256" key="2">
    <source>
        <dbReference type="ARBA" id="ARBA00022573"/>
    </source>
</evidence>
<dbReference type="NCBIfam" id="TIGR00715">
    <property type="entry name" value="precor6x_red"/>
    <property type="match status" value="1"/>
</dbReference>
<name>A0A1H9VVY2_9GAMM</name>
<organism evidence="4 5">
    <name type="scientific">Vreelandella subterranea</name>
    <dbReference type="NCBI Taxonomy" id="416874"/>
    <lineage>
        <taxon>Bacteria</taxon>
        <taxon>Pseudomonadati</taxon>
        <taxon>Pseudomonadota</taxon>
        <taxon>Gammaproteobacteria</taxon>
        <taxon>Oceanospirillales</taxon>
        <taxon>Halomonadaceae</taxon>
        <taxon>Vreelandella</taxon>
    </lineage>
</organism>
<dbReference type="Proteomes" id="UP000198505">
    <property type="component" value="Unassembled WGS sequence"/>
</dbReference>
<dbReference type="Pfam" id="PF02571">
    <property type="entry name" value="CbiJ"/>
    <property type="match status" value="1"/>
</dbReference>
<dbReference type="AlphaFoldDB" id="A0A1H9VVY2"/>